<dbReference type="InterPro" id="IPR003439">
    <property type="entry name" value="ABC_transporter-like_ATP-bd"/>
</dbReference>
<keyword evidence="4 6" id="KW-0067">ATP-binding</keyword>
<dbReference type="GO" id="GO:0005524">
    <property type="term" value="F:ATP binding"/>
    <property type="evidence" value="ECO:0007669"/>
    <property type="project" value="UniProtKB-KW"/>
</dbReference>
<comment type="caution">
    <text evidence="6">The sequence shown here is derived from an EMBL/GenBank/DDBJ whole genome shotgun (WGS) entry which is preliminary data.</text>
</comment>
<dbReference type="GO" id="GO:0016887">
    <property type="term" value="F:ATP hydrolysis activity"/>
    <property type="evidence" value="ECO:0007669"/>
    <property type="project" value="InterPro"/>
</dbReference>
<dbReference type="InterPro" id="IPR050166">
    <property type="entry name" value="ABC_transporter_ATP-bind"/>
</dbReference>
<organism evidence="6 7">
    <name type="scientific">Inquilinus limosus</name>
    <dbReference type="NCBI Taxonomy" id="171674"/>
    <lineage>
        <taxon>Bacteria</taxon>
        <taxon>Pseudomonadati</taxon>
        <taxon>Pseudomonadota</taxon>
        <taxon>Alphaproteobacteria</taxon>
        <taxon>Rhodospirillales</taxon>
        <taxon>Rhodospirillaceae</taxon>
        <taxon>Inquilinus</taxon>
    </lineage>
</organism>
<evidence type="ECO:0000313" key="6">
    <source>
        <dbReference type="EMBL" id="OWJ67767.1"/>
    </source>
</evidence>
<keyword evidence="3" id="KW-0547">Nucleotide-binding</keyword>
<reference evidence="7" key="1">
    <citation type="submission" date="2017-05" db="EMBL/GenBank/DDBJ databases">
        <authorList>
            <person name="Macchi M."/>
            <person name="Festa S."/>
            <person name="Coppotelli B.M."/>
            <person name="Morelli I.S."/>
        </authorList>
    </citation>
    <scope>NUCLEOTIDE SEQUENCE [LARGE SCALE GENOMIC DNA]</scope>
    <source>
        <strain evidence="7">I</strain>
    </source>
</reference>
<dbReference type="STRING" id="1122125.GCA_000423185_03320"/>
<gene>
    <name evidence="6" type="ORF">BWR60_08500</name>
</gene>
<dbReference type="SUPFAM" id="SSF52540">
    <property type="entry name" value="P-loop containing nucleoside triphosphate hydrolases"/>
    <property type="match status" value="1"/>
</dbReference>
<dbReference type="SMART" id="SM00382">
    <property type="entry name" value="AAA"/>
    <property type="match status" value="1"/>
</dbReference>
<keyword evidence="2" id="KW-0813">Transport</keyword>
<evidence type="ECO:0000256" key="4">
    <source>
        <dbReference type="ARBA" id="ARBA00022840"/>
    </source>
</evidence>
<proteinExistence type="inferred from homology"/>
<sequence length="264" mass="27640">MLSLQGVAKRYPNGLDALAGIDLTVESGAIVAVVGASGCGKSTLLRLIAGLERASAGTLSVAGHPVDGPGEDVGVVFQEPRLMPWLTVEANIRFGLGRLPRAEAARLAADAIARVGLSGFAEAWPRQLSGGMAQRVAIARALVARPKVLLLDEPFSALDTFTRRDLHRHLLEIRDWLQPTLMLVTHDIDEALVLADRVVVLAGRPGRIAADIAVPLPRAERAGAPELLRLREAVLSSLAPPRDAAAGRDAGAAGARASAVPVTI</sequence>
<evidence type="ECO:0000259" key="5">
    <source>
        <dbReference type="PROSITE" id="PS50893"/>
    </source>
</evidence>
<dbReference type="CDD" id="cd03293">
    <property type="entry name" value="ABC_NrtD_SsuB_transporters"/>
    <property type="match status" value="1"/>
</dbReference>
<dbReference type="InterPro" id="IPR003593">
    <property type="entry name" value="AAA+_ATPase"/>
</dbReference>
<dbReference type="PANTHER" id="PTHR42788:SF19">
    <property type="entry name" value="ALIPHATIC SULFONATES IMPORT ATP-BINDING PROTEIN SSUB 2"/>
    <property type="match status" value="1"/>
</dbReference>
<evidence type="ECO:0000256" key="2">
    <source>
        <dbReference type="ARBA" id="ARBA00022448"/>
    </source>
</evidence>
<protein>
    <submittedName>
        <fullName evidence="6">Nitrate/sulfonate/bicarbonate ABC transporter ATP-binding protein</fullName>
    </submittedName>
</protein>
<dbReference type="Gene3D" id="3.40.50.300">
    <property type="entry name" value="P-loop containing nucleotide triphosphate hydrolases"/>
    <property type="match status" value="1"/>
</dbReference>
<feature type="domain" description="ABC transporter" evidence="5">
    <location>
        <begin position="2"/>
        <end position="228"/>
    </location>
</feature>
<comment type="similarity">
    <text evidence="1">Belongs to the ABC transporter superfamily.</text>
</comment>
<dbReference type="Proteomes" id="UP000196655">
    <property type="component" value="Unassembled WGS sequence"/>
</dbReference>
<evidence type="ECO:0000256" key="1">
    <source>
        <dbReference type="ARBA" id="ARBA00005417"/>
    </source>
</evidence>
<dbReference type="EMBL" id="NHON01000011">
    <property type="protein sequence ID" value="OWJ67767.1"/>
    <property type="molecule type" value="Genomic_DNA"/>
</dbReference>
<dbReference type="Pfam" id="PF00005">
    <property type="entry name" value="ABC_tran"/>
    <property type="match status" value="1"/>
</dbReference>
<keyword evidence="7" id="KW-1185">Reference proteome</keyword>
<dbReference type="PROSITE" id="PS50893">
    <property type="entry name" value="ABC_TRANSPORTER_2"/>
    <property type="match status" value="1"/>
</dbReference>
<evidence type="ECO:0000313" key="7">
    <source>
        <dbReference type="Proteomes" id="UP000196655"/>
    </source>
</evidence>
<evidence type="ECO:0000256" key="3">
    <source>
        <dbReference type="ARBA" id="ARBA00022741"/>
    </source>
</evidence>
<dbReference type="AlphaFoldDB" id="A0A211ZRQ1"/>
<dbReference type="OrthoDB" id="8016555at2"/>
<accession>A0A211ZRQ1</accession>
<dbReference type="InterPro" id="IPR027417">
    <property type="entry name" value="P-loop_NTPase"/>
</dbReference>
<name>A0A211ZRQ1_9PROT</name>
<dbReference type="InterPro" id="IPR017871">
    <property type="entry name" value="ABC_transporter-like_CS"/>
</dbReference>
<dbReference type="PANTHER" id="PTHR42788">
    <property type="entry name" value="TAURINE IMPORT ATP-BINDING PROTEIN-RELATED"/>
    <property type="match status" value="1"/>
</dbReference>
<dbReference type="PROSITE" id="PS00211">
    <property type="entry name" value="ABC_TRANSPORTER_1"/>
    <property type="match status" value="1"/>
</dbReference>